<gene>
    <name evidence="6" type="ORF">DSY97_02960</name>
</gene>
<dbReference type="Gene3D" id="3.60.15.10">
    <property type="entry name" value="Ribonuclease Z/Hydroxyacylglutathione hydrolase-like"/>
    <property type="match status" value="1"/>
</dbReference>
<evidence type="ECO:0000256" key="4">
    <source>
        <dbReference type="ARBA" id="ARBA00022833"/>
    </source>
</evidence>
<dbReference type="InterPro" id="IPR051453">
    <property type="entry name" value="MBL_Glyoxalase_II"/>
</dbReference>
<accession>A0A432GAI9</accession>
<keyword evidence="4" id="KW-0862">Zinc</keyword>
<evidence type="ECO:0000256" key="1">
    <source>
        <dbReference type="ARBA" id="ARBA00001947"/>
    </source>
</evidence>
<keyword evidence="3 6" id="KW-0378">Hydrolase</keyword>
<reference evidence="6 7" key="1">
    <citation type="submission" date="2018-06" db="EMBL/GenBank/DDBJ databases">
        <title>Combined omics and stable isotope probing to characterize newly discovered Mariana Back-Arc vent microbial communities.</title>
        <authorList>
            <person name="Trembath-Reichert E."/>
            <person name="Huber J.A."/>
        </authorList>
    </citation>
    <scope>NUCLEOTIDE SEQUENCE [LARGE SCALE GENOMIC DNA]</scope>
    <source>
        <strain evidence="6">MAG 63_1</strain>
    </source>
</reference>
<sequence length="214" mass="23874">MNDADIIVETIPVGPLQCNCTILGDLVSRKAIVVDPGGDAEILLERLVELNLQVERIIHTHAHLDHFLASGKMKEATGAKLALHREDLFLWDMLEDQCRMFGIPFEPPPPPDQWLENEEEIDLNDFQGKALHTPGHTPGSMCFLFESQKLLIAGDTLFQGSIGRTDLWGGDFKKIEKSIQEKLYTLDEETSVITGHGESTSIGHEMRANSFVRA</sequence>
<dbReference type="GO" id="GO:0046872">
    <property type="term" value="F:metal ion binding"/>
    <property type="evidence" value="ECO:0007669"/>
    <property type="project" value="UniProtKB-KW"/>
</dbReference>
<dbReference type="Pfam" id="PF00753">
    <property type="entry name" value="Lactamase_B"/>
    <property type="match status" value="1"/>
</dbReference>
<dbReference type="CDD" id="cd06262">
    <property type="entry name" value="metallo-hydrolase-like_MBL-fold"/>
    <property type="match status" value="1"/>
</dbReference>
<dbReference type="InterPro" id="IPR001279">
    <property type="entry name" value="Metallo-B-lactamas"/>
</dbReference>
<dbReference type="SUPFAM" id="SSF56281">
    <property type="entry name" value="Metallo-hydrolase/oxidoreductase"/>
    <property type="match status" value="1"/>
</dbReference>
<dbReference type="GO" id="GO:0016787">
    <property type="term" value="F:hydrolase activity"/>
    <property type="evidence" value="ECO:0007669"/>
    <property type="project" value="UniProtKB-KW"/>
</dbReference>
<proteinExistence type="predicted"/>
<dbReference type="SMART" id="SM00849">
    <property type="entry name" value="Lactamase_B"/>
    <property type="match status" value="1"/>
</dbReference>
<keyword evidence="2" id="KW-0479">Metal-binding</keyword>
<feature type="domain" description="Metallo-beta-lactamase" evidence="5">
    <location>
        <begin position="17"/>
        <end position="196"/>
    </location>
</feature>
<name>A0A432GAI9_9DELT</name>
<comment type="cofactor">
    <cofactor evidence="1">
        <name>Zn(2+)</name>
        <dbReference type="ChEBI" id="CHEBI:29105"/>
    </cofactor>
</comment>
<organism evidence="6 7">
    <name type="scientific">SAR324 cluster bacterium</name>
    <dbReference type="NCBI Taxonomy" id="2024889"/>
    <lineage>
        <taxon>Bacteria</taxon>
        <taxon>Deltaproteobacteria</taxon>
        <taxon>SAR324 cluster</taxon>
    </lineage>
</organism>
<dbReference type="InterPro" id="IPR036866">
    <property type="entry name" value="RibonucZ/Hydroxyglut_hydro"/>
</dbReference>
<protein>
    <submittedName>
        <fullName evidence="6">MBL fold metallo-hydrolase</fullName>
    </submittedName>
</protein>
<evidence type="ECO:0000256" key="3">
    <source>
        <dbReference type="ARBA" id="ARBA00022801"/>
    </source>
</evidence>
<comment type="caution">
    <text evidence="6">The sequence shown here is derived from an EMBL/GenBank/DDBJ whole genome shotgun (WGS) entry which is preliminary data.</text>
</comment>
<dbReference type="Proteomes" id="UP000286801">
    <property type="component" value="Unassembled WGS sequence"/>
</dbReference>
<dbReference type="PANTHER" id="PTHR46233">
    <property type="entry name" value="HYDROXYACYLGLUTATHIONE HYDROLASE GLOC"/>
    <property type="match status" value="1"/>
</dbReference>
<evidence type="ECO:0000313" key="7">
    <source>
        <dbReference type="Proteomes" id="UP000286801"/>
    </source>
</evidence>
<evidence type="ECO:0000313" key="6">
    <source>
        <dbReference type="EMBL" id="RTZ80582.1"/>
    </source>
</evidence>
<dbReference type="EMBL" id="QNZL01000081">
    <property type="protein sequence ID" value="RTZ80582.1"/>
    <property type="molecule type" value="Genomic_DNA"/>
</dbReference>
<evidence type="ECO:0000259" key="5">
    <source>
        <dbReference type="SMART" id="SM00849"/>
    </source>
</evidence>
<dbReference type="PANTHER" id="PTHR46233:SF3">
    <property type="entry name" value="HYDROXYACYLGLUTATHIONE HYDROLASE GLOC"/>
    <property type="match status" value="1"/>
</dbReference>
<dbReference type="AlphaFoldDB" id="A0A432GAI9"/>
<evidence type="ECO:0000256" key="2">
    <source>
        <dbReference type="ARBA" id="ARBA00022723"/>
    </source>
</evidence>